<dbReference type="Pfam" id="PF02423">
    <property type="entry name" value="OCD_Mu_crystall"/>
    <property type="match status" value="1"/>
</dbReference>
<gene>
    <name evidence="2" type="ORF">Lsha_2104</name>
</gene>
<dbReference type="RefSeq" id="WP_018576333.1">
    <property type="nucleotide sequence ID" value="NZ_KB892385.1"/>
</dbReference>
<dbReference type="eggNOG" id="COG2423">
    <property type="taxonomic scope" value="Bacteria"/>
</dbReference>
<dbReference type="Gene3D" id="3.30.1780.10">
    <property type="entry name" value="ornithine cyclodeaminase, domain 1"/>
    <property type="match status" value="1"/>
</dbReference>
<evidence type="ECO:0000313" key="3">
    <source>
        <dbReference type="Proteomes" id="UP000054600"/>
    </source>
</evidence>
<dbReference type="InterPro" id="IPR023401">
    <property type="entry name" value="ODC_N"/>
</dbReference>
<name>A0A0W0YQV0_9GAMM</name>
<reference evidence="2 3" key="1">
    <citation type="submission" date="2015-11" db="EMBL/GenBank/DDBJ databases">
        <title>Genomic analysis of 38 Legionella species identifies large and diverse effector repertoires.</title>
        <authorList>
            <person name="Burstein D."/>
            <person name="Amaro F."/>
            <person name="Zusman T."/>
            <person name="Lifshitz Z."/>
            <person name="Cohen O."/>
            <person name="Gilbert J.A."/>
            <person name="Pupko T."/>
            <person name="Shuman H.A."/>
            <person name="Segal G."/>
        </authorList>
    </citation>
    <scope>NUCLEOTIDE SEQUENCE [LARGE SCALE GENOMIC DNA]</scope>
    <source>
        <strain evidence="2 3">ATCC 49655</strain>
    </source>
</reference>
<organism evidence="2 3">
    <name type="scientific">Legionella shakespearei DSM 23087</name>
    <dbReference type="NCBI Taxonomy" id="1122169"/>
    <lineage>
        <taxon>Bacteria</taxon>
        <taxon>Pseudomonadati</taxon>
        <taxon>Pseudomonadota</taxon>
        <taxon>Gammaproteobacteria</taxon>
        <taxon>Legionellales</taxon>
        <taxon>Legionellaceae</taxon>
        <taxon>Legionella</taxon>
    </lineage>
</organism>
<dbReference type="PATRIC" id="fig|1122169.6.peg.2409"/>
<dbReference type="EMBL" id="LNYW01000054">
    <property type="protein sequence ID" value="KTD58886.1"/>
    <property type="molecule type" value="Genomic_DNA"/>
</dbReference>
<dbReference type="GO" id="GO:0019752">
    <property type="term" value="P:carboxylic acid metabolic process"/>
    <property type="evidence" value="ECO:0007669"/>
    <property type="project" value="UniProtKB-ARBA"/>
</dbReference>
<evidence type="ECO:0000256" key="1">
    <source>
        <dbReference type="ARBA" id="ARBA00008903"/>
    </source>
</evidence>
<dbReference type="STRING" id="1122169.Lsha_2104"/>
<dbReference type="InterPro" id="IPR003462">
    <property type="entry name" value="ODC_Mu_crystall"/>
</dbReference>
<dbReference type="Proteomes" id="UP000054600">
    <property type="component" value="Unassembled WGS sequence"/>
</dbReference>
<dbReference type="GO" id="GO:0016491">
    <property type="term" value="F:oxidoreductase activity"/>
    <property type="evidence" value="ECO:0007669"/>
    <property type="project" value="UniProtKB-ARBA"/>
</dbReference>
<dbReference type="FunFam" id="3.40.50.720:FF:000311">
    <property type="entry name" value="Ornithine cyclodeaminase"/>
    <property type="match status" value="1"/>
</dbReference>
<dbReference type="NCBIfam" id="NF006379">
    <property type="entry name" value="PRK08618.1"/>
    <property type="match status" value="1"/>
</dbReference>
<dbReference type="OrthoDB" id="9809203at2"/>
<dbReference type="PANTHER" id="PTHR13812:SF19">
    <property type="entry name" value="KETIMINE REDUCTASE MU-CRYSTALLIN"/>
    <property type="match status" value="1"/>
</dbReference>
<dbReference type="SUPFAM" id="SSF51735">
    <property type="entry name" value="NAD(P)-binding Rossmann-fold domains"/>
    <property type="match status" value="1"/>
</dbReference>
<dbReference type="PANTHER" id="PTHR13812">
    <property type="entry name" value="KETIMINE REDUCTASE MU-CRYSTALLIN"/>
    <property type="match status" value="1"/>
</dbReference>
<dbReference type="AlphaFoldDB" id="A0A0W0YQV0"/>
<protein>
    <submittedName>
        <fullName evidence="2">Ornithine cyclodeaminase</fullName>
    </submittedName>
</protein>
<comment type="similarity">
    <text evidence="1">Belongs to the ornithine cyclodeaminase/mu-crystallin family.</text>
</comment>
<evidence type="ECO:0000313" key="2">
    <source>
        <dbReference type="EMBL" id="KTD58886.1"/>
    </source>
</evidence>
<keyword evidence="3" id="KW-1185">Reference proteome</keyword>
<accession>A0A0W0YQV0</accession>
<dbReference type="InterPro" id="IPR036291">
    <property type="entry name" value="NAD(P)-bd_dom_sf"/>
</dbReference>
<proteinExistence type="inferred from homology"/>
<dbReference type="Gene3D" id="3.40.50.720">
    <property type="entry name" value="NAD(P)-binding Rossmann-like Domain"/>
    <property type="match status" value="1"/>
</dbReference>
<dbReference type="GO" id="GO:0005737">
    <property type="term" value="C:cytoplasm"/>
    <property type="evidence" value="ECO:0007669"/>
    <property type="project" value="TreeGrafter"/>
</dbReference>
<sequence>MLLLNQSDIKKIMPMTQAIAACKEALALYSRGEAIVPLRLNIDLPKQNAQSLFMPAYIPSLDTLGIKIVSVFPQNAVLGKATVPSQMILMDGKTGEVCALIDGTYLTQLRTGALQGAATDLLARKEAKTAVLFGTGGQAQTQLEALLSVRALEEIQVFGTNPIKTQQFVIQMQEEFTRFNTRILAGGDADKAIERADIITAITNSKKPVFDGLKVKNGTHINGMGAYTPEMQELSESIIQKANKIFFDTTEGVLAEAGDILIPLQSGSIDHSHFSGELGQVISGLIQGRENEQEITVFKSVGSAVLDLVTASMIYQTALVHQQGKKI</sequence>
<dbReference type="PIRSF" id="PIRSF001439">
    <property type="entry name" value="CryM"/>
    <property type="match status" value="1"/>
</dbReference>
<comment type="caution">
    <text evidence="2">The sequence shown here is derived from an EMBL/GenBank/DDBJ whole genome shotgun (WGS) entry which is preliminary data.</text>
</comment>